<keyword evidence="3" id="KW-1185">Reference proteome</keyword>
<name>A0A9J6AXH1_SOLCO</name>
<dbReference type="SUPFAM" id="SSF69065">
    <property type="entry name" value="RNase III domain-like"/>
    <property type="match status" value="1"/>
</dbReference>
<dbReference type="PANTHER" id="PTHR14950:SF70">
    <property type="entry name" value="ENDORIBONUCLEASE DICER HOMOLOG 2"/>
    <property type="match status" value="1"/>
</dbReference>
<reference evidence="2 3" key="1">
    <citation type="submission" date="2020-09" db="EMBL/GenBank/DDBJ databases">
        <title>De no assembly of potato wild relative species, Solanum commersonii.</title>
        <authorList>
            <person name="Cho K."/>
        </authorList>
    </citation>
    <scope>NUCLEOTIDE SEQUENCE [LARGE SCALE GENOMIC DNA]</scope>
    <source>
        <strain evidence="2">LZ3.2</strain>
        <tissue evidence="2">Leaf</tissue>
    </source>
</reference>
<gene>
    <name evidence="2" type="ORF">H5410_000873</name>
</gene>
<dbReference type="GO" id="GO:0030422">
    <property type="term" value="P:siRNA processing"/>
    <property type="evidence" value="ECO:0007669"/>
    <property type="project" value="TreeGrafter"/>
</dbReference>
<dbReference type="Proteomes" id="UP000824120">
    <property type="component" value="Chromosome 1"/>
</dbReference>
<dbReference type="GO" id="GO:0005737">
    <property type="term" value="C:cytoplasm"/>
    <property type="evidence" value="ECO:0007669"/>
    <property type="project" value="TreeGrafter"/>
</dbReference>
<organism evidence="2 3">
    <name type="scientific">Solanum commersonii</name>
    <name type="common">Commerson's wild potato</name>
    <name type="synonym">Commerson's nightshade</name>
    <dbReference type="NCBI Taxonomy" id="4109"/>
    <lineage>
        <taxon>Eukaryota</taxon>
        <taxon>Viridiplantae</taxon>
        <taxon>Streptophyta</taxon>
        <taxon>Embryophyta</taxon>
        <taxon>Tracheophyta</taxon>
        <taxon>Spermatophyta</taxon>
        <taxon>Magnoliopsida</taxon>
        <taxon>eudicotyledons</taxon>
        <taxon>Gunneridae</taxon>
        <taxon>Pentapetalae</taxon>
        <taxon>asterids</taxon>
        <taxon>lamiids</taxon>
        <taxon>Solanales</taxon>
        <taxon>Solanaceae</taxon>
        <taxon>Solanoideae</taxon>
        <taxon>Solaneae</taxon>
        <taxon>Solanum</taxon>
    </lineage>
</organism>
<dbReference type="GO" id="GO:0004525">
    <property type="term" value="F:ribonuclease III activity"/>
    <property type="evidence" value="ECO:0007669"/>
    <property type="project" value="InterPro"/>
</dbReference>
<dbReference type="AlphaFoldDB" id="A0A9J6AXH1"/>
<sequence length="196" mass="22428">MPLSFIWNNLGNLETIFSNVMLVYKLFKTYESHHEGFLRMKKNKIISNVTLCKFGCALDVVEALISSYLNSCGEVAAKSFMKWIWLHIDFVDAPMLIHFPVNAEKILRLACTSTFIMPCQIYKGTYVLLLRMFEKLDLMSTFVWEAETTFSKVLGDIVGSVVCAIFVYSSFNKDINTFIKIRPLLGLLITPQTIKL</sequence>
<dbReference type="OrthoDB" id="6513042at2759"/>
<evidence type="ECO:0000256" key="1">
    <source>
        <dbReference type="ARBA" id="ARBA00022801"/>
    </source>
</evidence>
<proteinExistence type="predicted"/>
<protein>
    <submittedName>
        <fullName evidence="2">Uncharacterized protein</fullName>
    </submittedName>
</protein>
<keyword evidence="1" id="KW-0378">Hydrolase</keyword>
<comment type="caution">
    <text evidence="2">The sequence shown here is derived from an EMBL/GenBank/DDBJ whole genome shotgun (WGS) entry which is preliminary data.</text>
</comment>
<dbReference type="PANTHER" id="PTHR14950">
    <property type="entry name" value="DICER-RELATED"/>
    <property type="match status" value="1"/>
</dbReference>
<dbReference type="GO" id="GO:0005634">
    <property type="term" value="C:nucleus"/>
    <property type="evidence" value="ECO:0007669"/>
    <property type="project" value="TreeGrafter"/>
</dbReference>
<dbReference type="InterPro" id="IPR036389">
    <property type="entry name" value="RNase_III_sf"/>
</dbReference>
<dbReference type="Gene3D" id="1.10.1520.10">
    <property type="entry name" value="Ribonuclease III domain"/>
    <property type="match status" value="1"/>
</dbReference>
<evidence type="ECO:0000313" key="3">
    <source>
        <dbReference type="Proteomes" id="UP000824120"/>
    </source>
</evidence>
<accession>A0A9J6AXH1</accession>
<dbReference type="GO" id="GO:0003723">
    <property type="term" value="F:RNA binding"/>
    <property type="evidence" value="ECO:0007669"/>
    <property type="project" value="TreeGrafter"/>
</dbReference>
<evidence type="ECO:0000313" key="2">
    <source>
        <dbReference type="EMBL" id="KAG5629156.1"/>
    </source>
</evidence>
<dbReference type="EMBL" id="JACXVP010000001">
    <property type="protein sequence ID" value="KAG5629156.1"/>
    <property type="molecule type" value="Genomic_DNA"/>
</dbReference>